<keyword evidence="2" id="KW-0012">Acyltransferase</keyword>
<dbReference type="Pfam" id="PF02450">
    <property type="entry name" value="LCAT"/>
    <property type="match status" value="2"/>
</dbReference>
<protein>
    <submittedName>
        <fullName evidence="2">Phosphatidylcholine-sterol acyltransferase</fullName>
    </submittedName>
</protein>
<gene>
    <name evidence="2" type="ORF">PAPYR_7756</name>
</gene>
<keyword evidence="2" id="KW-0808">Transferase</keyword>
<sequence length="502" mass="55957">MTNKGVYRVVLLVLLVMCGVSSASPNRQQGTRSAEWPAEDVLFSLPSPPKDATQSALFGARTPVVPIELVHNYLASRKVSLDQIAQDRHPIIFVPGLGGSVLEAQLTGFDYHWSCPKHTDHYEPLWLNIPNLLFTRNCFFEELTLNYDPAANRYSPRQGVHIRPRDFGGLDGINYLSRVLGFPIDFTSYFSHLIDALVKLGYRPGVELRGMPYDFRMPADMVDAERSWETFARLIEDTYRQNGDRPAYLVTHSMGGLKMAYLLAQMPQEWKDRYVAGLVTLSAPWLGATKGLRVVVSGDNLGAHMGDIEVLPHLDIRQTMRKSGGAVWMVPEAEAYADEILVQTNNRTYTGAQLADLFASLDPDTAAIYGHTRNQSIHVLGPPRVPTHCIYGTAVPTEGRLRYGDSFDQNPGLLYTTGDGTVPLKSLSYCQQWASTQTQPVTVKRWPGRSHLSILFDEQVIHEVLDVVTAPPLRPISNKLPYSSINLFLACFPNSPIFGLAR</sequence>
<dbReference type="SUPFAM" id="SSF53474">
    <property type="entry name" value="alpha/beta-Hydrolases"/>
    <property type="match status" value="1"/>
</dbReference>
<dbReference type="EMBL" id="JAPMOS010000058">
    <property type="protein sequence ID" value="KAJ4456932.1"/>
    <property type="molecule type" value="Genomic_DNA"/>
</dbReference>
<reference evidence="2" key="1">
    <citation type="journal article" date="2022" name="bioRxiv">
        <title>Genomics of Preaxostyla Flagellates Illuminates Evolutionary Transitions and the Path Towards Mitochondrial Loss.</title>
        <authorList>
            <person name="Novak L.V.F."/>
            <person name="Treitli S.C."/>
            <person name="Pyrih J."/>
            <person name="Halakuc P."/>
            <person name="Pipaliya S.V."/>
            <person name="Vacek V."/>
            <person name="Brzon O."/>
            <person name="Soukal P."/>
            <person name="Eme L."/>
            <person name="Dacks J.B."/>
            <person name="Karnkowska A."/>
            <person name="Elias M."/>
            <person name="Hampl V."/>
        </authorList>
    </citation>
    <scope>NUCLEOTIDE SEQUENCE</scope>
    <source>
        <strain evidence="2">RCP-MX</strain>
    </source>
</reference>
<evidence type="ECO:0000313" key="2">
    <source>
        <dbReference type="EMBL" id="KAJ4456932.1"/>
    </source>
</evidence>
<dbReference type="GO" id="GO:0016746">
    <property type="term" value="F:acyltransferase activity"/>
    <property type="evidence" value="ECO:0007669"/>
    <property type="project" value="UniProtKB-KW"/>
</dbReference>
<proteinExistence type="predicted"/>
<dbReference type="InterPro" id="IPR029058">
    <property type="entry name" value="AB_hydrolase_fold"/>
</dbReference>
<dbReference type="InterPro" id="IPR003386">
    <property type="entry name" value="LACT/PDAT_acylTrfase"/>
</dbReference>
<accession>A0ABQ8UGV9</accession>
<dbReference type="Gene3D" id="3.40.50.1820">
    <property type="entry name" value="alpha/beta hydrolase"/>
    <property type="match status" value="2"/>
</dbReference>
<feature type="signal peptide" evidence="1">
    <location>
        <begin position="1"/>
        <end position="23"/>
    </location>
</feature>
<organism evidence="2 3">
    <name type="scientific">Paratrimastix pyriformis</name>
    <dbReference type="NCBI Taxonomy" id="342808"/>
    <lineage>
        <taxon>Eukaryota</taxon>
        <taxon>Metamonada</taxon>
        <taxon>Preaxostyla</taxon>
        <taxon>Paratrimastigidae</taxon>
        <taxon>Paratrimastix</taxon>
    </lineage>
</organism>
<keyword evidence="1" id="KW-0732">Signal</keyword>
<dbReference type="Proteomes" id="UP001141327">
    <property type="component" value="Unassembled WGS sequence"/>
</dbReference>
<keyword evidence="3" id="KW-1185">Reference proteome</keyword>
<name>A0ABQ8UGV9_9EUKA</name>
<dbReference type="PANTHER" id="PTHR11440">
    <property type="entry name" value="LECITHIN-CHOLESTEROL ACYLTRANSFERASE-RELATED"/>
    <property type="match status" value="1"/>
</dbReference>
<evidence type="ECO:0000256" key="1">
    <source>
        <dbReference type="SAM" id="SignalP"/>
    </source>
</evidence>
<evidence type="ECO:0000313" key="3">
    <source>
        <dbReference type="Proteomes" id="UP001141327"/>
    </source>
</evidence>
<feature type="chain" id="PRO_5046890847" evidence="1">
    <location>
        <begin position="24"/>
        <end position="502"/>
    </location>
</feature>
<comment type="caution">
    <text evidence="2">The sequence shown here is derived from an EMBL/GenBank/DDBJ whole genome shotgun (WGS) entry which is preliminary data.</text>
</comment>